<evidence type="ECO:0000256" key="3">
    <source>
        <dbReference type="ARBA" id="ARBA00022692"/>
    </source>
</evidence>
<feature type="transmembrane region" description="Helical" evidence="6">
    <location>
        <begin position="308"/>
        <end position="328"/>
    </location>
</feature>
<feature type="transmembrane region" description="Helical" evidence="6">
    <location>
        <begin position="102"/>
        <end position="121"/>
    </location>
</feature>
<evidence type="ECO:0000256" key="4">
    <source>
        <dbReference type="ARBA" id="ARBA00022989"/>
    </source>
</evidence>
<dbReference type="PANTHER" id="PTHR33529">
    <property type="entry name" value="SLR0882 PROTEIN-RELATED"/>
    <property type="match status" value="1"/>
</dbReference>
<feature type="transmembrane region" description="Helical" evidence="6">
    <location>
        <begin position="334"/>
        <end position="357"/>
    </location>
</feature>
<reference evidence="7 8" key="1">
    <citation type="submission" date="2017-04" db="EMBL/GenBank/DDBJ databases">
        <authorList>
            <person name="Afonso C.L."/>
            <person name="Miller P.J."/>
            <person name="Scott M.A."/>
            <person name="Spackman E."/>
            <person name="Goraichik I."/>
            <person name="Dimitrov K.M."/>
            <person name="Suarez D.L."/>
            <person name="Swayne D.E."/>
        </authorList>
    </citation>
    <scope>NUCLEOTIDE SEQUENCE [LARGE SCALE GENOMIC DNA]</scope>
    <source>
        <strain evidence="7 8">B5P</strain>
    </source>
</reference>
<evidence type="ECO:0000256" key="6">
    <source>
        <dbReference type="SAM" id="Phobius"/>
    </source>
</evidence>
<proteinExistence type="predicted"/>
<dbReference type="RefSeq" id="WP_085464885.1">
    <property type="nucleotide sequence ID" value="NZ_FXBL01000004.1"/>
</dbReference>
<name>A0A1X7P0F4_9HYPH</name>
<keyword evidence="8" id="KW-1185">Reference proteome</keyword>
<evidence type="ECO:0000313" key="7">
    <source>
        <dbReference type="EMBL" id="SMH44029.1"/>
    </source>
</evidence>
<feature type="transmembrane region" description="Helical" evidence="6">
    <location>
        <begin position="275"/>
        <end position="296"/>
    </location>
</feature>
<dbReference type="GO" id="GO:0015920">
    <property type="term" value="P:lipopolysaccharide transport"/>
    <property type="evidence" value="ECO:0007669"/>
    <property type="project" value="TreeGrafter"/>
</dbReference>
<keyword evidence="2" id="KW-1003">Cell membrane</keyword>
<evidence type="ECO:0000256" key="2">
    <source>
        <dbReference type="ARBA" id="ARBA00022475"/>
    </source>
</evidence>
<sequence>MIGRTLFTYFFRRYLVIVAQFFVGVVVISFLVDFTEFSRRASSLPEYSMGAGMMVSALRIPMIIQTAIPFIILFAAMATLMSLNRKYELVIARSAGISAWQFLAPLCFASFLIGAVTITALNSLSAAALSYSEEIEASFSGKARSAPGGLGLPWLRQRTEEGVTIIGAKKSAQRGRLLGQATFIRFDKDGSIVDRIDAKRAALATGAWMLTGVQRIDADGQRTERPRMAIKTDLKPDFVEEQFARPETIPLFELGAKIDSARSFGLSANPFAMQYHSLLAMPFLLVAMTLIAATVSMRFARLGQSAPMILGGVAAGFLLYVASVLVKAFGSSGFVLPVVAAWFPVVVAGFFGVTFLLHKEDG</sequence>
<dbReference type="AlphaFoldDB" id="A0A1X7P0F4"/>
<dbReference type="NCBIfam" id="TIGR04408">
    <property type="entry name" value="LptG_lptG"/>
    <property type="match status" value="1"/>
</dbReference>
<evidence type="ECO:0000256" key="5">
    <source>
        <dbReference type="ARBA" id="ARBA00023136"/>
    </source>
</evidence>
<organism evidence="7 8">
    <name type="scientific">Mesorhizobium australicum</name>
    <dbReference type="NCBI Taxonomy" id="536018"/>
    <lineage>
        <taxon>Bacteria</taxon>
        <taxon>Pseudomonadati</taxon>
        <taxon>Pseudomonadota</taxon>
        <taxon>Alphaproteobacteria</taxon>
        <taxon>Hyphomicrobiales</taxon>
        <taxon>Phyllobacteriaceae</taxon>
        <taxon>Mesorhizobium</taxon>
    </lineage>
</organism>
<dbReference type="GO" id="GO:0055085">
    <property type="term" value="P:transmembrane transport"/>
    <property type="evidence" value="ECO:0007669"/>
    <property type="project" value="InterPro"/>
</dbReference>
<protein>
    <submittedName>
        <fullName evidence="7">Lipopolysaccharide export system permease protein</fullName>
    </submittedName>
</protein>
<dbReference type="EMBL" id="FXBL01000004">
    <property type="protein sequence ID" value="SMH44029.1"/>
    <property type="molecule type" value="Genomic_DNA"/>
</dbReference>
<dbReference type="PANTHER" id="PTHR33529:SF2">
    <property type="entry name" value="LIPOPOLYSACCHARIDE EXPORT SYSTEM PERMEASE PROTEIN LPTG"/>
    <property type="match status" value="1"/>
</dbReference>
<keyword evidence="4 6" id="KW-1133">Transmembrane helix</keyword>
<dbReference type="InterPro" id="IPR030923">
    <property type="entry name" value="LptG"/>
</dbReference>
<feature type="transmembrane region" description="Helical" evidence="6">
    <location>
        <begin position="12"/>
        <end position="32"/>
    </location>
</feature>
<evidence type="ECO:0000256" key="1">
    <source>
        <dbReference type="ARBA" id="ARBA00004651"/>
    </source>
</evidence>
<feature type="transmembrane region" description="Helical" evidence="6">
    <location>
        <begin position="52"/>
        <end position="81"/>
    </location>
</feature>
<gene>
    <name evidence="7" type="ORF">SAMN02982922_3000</name>
</gene>
<accession>A0A1X7P0F4</accession>
<keyword evidence="5 6" id="KW-0472">Membrane</keyword>
<dbReference type="InterPro" id="IPR005495">
    <property type="entry name" value="LptG/LptF_permease"/>
</dbReference>
<dbReference type="Proteomes" id="UP000193083">
    <property type="component" value="Unassembled WGS sequence"/>
</dbReference>
<evidence type="ECO:0000313" key="8">
    <source>
        <dbReference type="Proteomes" id="UP000193083"/>
    </source>
</evidence>
<dbReference type="GO" id="GO:0043190">
    <property type="term" value="C:ATP-binding cassette (ABC) transporter complex"/>
    <property type="evidence" value="ECO:0007669"/>
    <property type="project" value="InterPro"/>
</dbReference>
<dbReference type="Pfam" id="PF03739">
    <property type="entry name" value="LptF_LptG"/>
    <property type="match status" value="1"/>
</dbReference>
<keyword evidence="3 6" id="KW-0812">Transmembrane</keyword>
<comment type="subcellular location">
    <subcellularLocation>
        <location evidence="1">Cell membrane</location>
        <topology evidence="1">Multi-pass membrane protein</topology>
    </subcellularLocation>
</comment>
<dbReference type="OrthoDB" id="9798468at2"/>